<sequence length="402" mass="45758">MWRAVPFACALAALSFFIAHLLKKGVHIKEENAALTAEAATISNIGRKEALIRRKLLDQAEHQIDELCSELDRTCFTVSDRVEERDGRLLGYRALRRKGPHGVLILSEARILPPSPLTWENFNTRTWKIIKSTMRLEYARLMVAGAFFSGALDFNTPRRQEYKFFEIVLRRTQEPTRLAKPGDKVVLLQVKDIRRGFKTVLCGSPRTTTGVGIFVSERFRDSISGCSDQAKEEFWNLLDEKTAEIPSKDVIMISVTVVDIDPVMKRVAEKWYDFKESPHHQIVVEDGVTFVHEAAVKGTKYDALLLDVCYNTQRPMMCPIEEFLTEDVIKEMRAAVSDNGAVIVNIITLKDRMGEADRMLFCSTKEGNSWLNNRDELYARYMAVDAALGFQLTLKKNFVPND</sequence>
<organism evidence="2">
    <name type="scientific">Heligmosomoides polygyrus</name>
    <name type="common">Parasitic roundworm</name>
    <dbReference type="NCBI Taxonomy" id="6339"/>
    <lineage>
        <taxon>Eukaryota</taxon>
        <taxon>Metazoa</taxon>
        <taxon>Ecdysozoa</taxon>
        <taxon>Nematoda</taxon>
        <taxon>Chromadorea</taxon>
        <taxon>Rhabditida</taxon>
        <taxon>Rhabditina</taxon>
        <taxon>Rhabditomorpha</taxon>
        <taxon>Strongyloidea</taxon>
        <taxon>Heligmosomidae</taxon>
        <taxon>Heligmosomoides</taxon>
    </lineage>
</organism>
<evidence type="ECO:0000256" key="1">
    <source>
        <dbReference type="SAM" id="SignalP"/>
    </source>
</evidence>
<reference evidence="4" key="2">
    <citation type="submission" date="2019-09" db="UniProtKB">
        <authorList>
            <consortium name="WormBaseParasite"/>
        </authorList>
    </citation>
    <scope>IDENTIFICATION</scope>
</reference>
<gene>
    <name evidence="2" type="ORF">HPBE_LOCUS21925</name>
</gene>
<keyword evidence="1" id="KW-0732">Signal</keyword>
<evidence type="ECO:0000313" key="2">
    <source>
        <dbReference type="EMBL" id="VDP29120.1"/>
    </source>
</evidence>
<evidence type="ECO:0000313" key="3">
    <source>
        <dbReference type="Proteomes" id="UP000050761"/>
    </source>
</evidence>
<feature type="signal peptide" evidence="1">
    <location>
        <begin position="1"/>
        <end position="28"/>
    </location>
</feature>
<keyword evidence="3" id="KW-1185">Reference proteome</keyword>
<dbReference type="Gene3D" id="3.40.50.150">
    <property type="entry name" value="Vaccinia Virus protein VP39"/>
    <property type="match status" value="1"/>
</dbReference>
<dbReference type="Proteomes" id="UP000050761">
    <property type="component" value="Unassembled WGS sequence"/>
</dbReference>
<dbReference type="InterPro" id="IPR029063">
    <property type="entry name" value="SAM-dependent_MTases_sf"/>
</dbReference>
<accession>A0A3P8CEI7</accession>
<dbReference type="SUPFAM" id="SSF53335">
    <property type="entry name" value="S-adenosyl-L-methionine-dependent methyltransferases"/>
    <property type="match status" value="1"/>
</dbReference>
<feature type="chain" id="PRO_5044596681" evidence="1">
    <location>
        <begin position="29"/>
        <end position="402"/>
    </location>
</feature>
<dbReference type="EMBL" id="UZAH01033482">
    <property type="protein sequence ID" value="VDP29120.1"/>
    <property type="molecule type" value="Genomic_DNA"/>
</dbReference>
<dbReference type="WBParaSite" id="HPBE_0002192601-mRNA-1">
    <property type="protein sequence ID" value="HPBE_0002192601-mRNA-1"/>
    <property type="gene ID" value="HPBE_0002192601"/>
</dbReference>
<proteinExistence type="predicted"/>
<reference evidence="2 3" key="1">
    <citation type="submission" date="2018-11" db="EMBL/GenBank/DDBJ databases">
        <authorList>
            <consortium name="Pathogen Informatics"/>
        </authorList>
    </citation>
    <scope>NUCLEOTIDE SEQUENCE [LARGE SCALE GENOMIC DNA]</scope>
</reference>
<evidence type="ECO:0000313" key="4">
    <source>
        <dbReference type="WBParaSite" id="HPBE_0002192601-mRNA-1"/>
    </source>
</evidence>
<name>A0A3P8CEI7_HELPZ</name>
<dbReference type="AlphaFoldDB" id="A0A3P8CEI7"/>
<dbReference type="OrthoDB" id="5830820at2759"/>
<protein>
    <submittedName>
        <fullName evidence="4">Methyltransf_21 domain-containing protein</fullName>
    </submittedName>
</protein>